<evidence type="ECO:0000313" key="9">
    <source>
        <dbReference type="Proteomes" id="UP000633619"/>
    </source>
</evidence>
<keyword evidence="5" id="KW-0694">RNA-binding</keyword>
<accession>A0A8I1DF48</accession>
<feature type="active site" evidence="4">
    <location>
        <position position="137"/>
    </location>
</feature>
<dbReference type="PANTHER" id="PTHR21600">
    <property type="entry name" value="MITOCHONDRIAL RNA PSEUDOURIDINE SYNTHASE"/>
    <property type="match status" value="1"/>
</dbReference>
<dbReference type="InterPro" id="IPR020103">
    <property type="entry name" value="PsdUridine_synth_cat_dom_sf"/>
</dbReference>
<feature type="domain" description="Pseudouridine synthase RsuA/RluA-like" evidence="7">
    <location>
        <begin position="90"/>
        <end position="241"/>
    </location>
</feature>
<organism evidence="8 9">
    <name type="scientific">Thermoactinomyces intermedius</name>
    <dbReference type="NCBI Taxonomy" id="2024"/>
    <lineage>
        <taxon>Bacteria</taxon>
        <taxon>Bacillati</taxon>
        <taxon>Bacillota</taxon>
        <taxon>Bacilli</taxon>
        <taxon>Bacillales</taxon>
        <taxon>Thermoactinomycetaceae</taxon>
        <taxon>Thermoactinomyces</taxon>
    </lineage>
</organism>
<evidence type="ECO:0000256" key="3">
    <source>
        <dbReference type="ARBA" id="ARBA00023235"/>
    </source>
</evidence>
<dbReference type="PROSITE" id="PS50889">
    <property type="entry name" value="S4"/>
    <property type="match status" value="1"/>
</dbReference>
<evidence type="ECO:0000256" key="2">
    <source>
        <dbReference type="ARBA" id="ARBA00010876"/>
    </source>
</evidence>
<reference evidence="8 9" key="1">
    <citation type="submission" date="2020-12" db="EMBL/GenBank/DDBJ databases">
        <title>WGS of Thermoactinomyces spp.</title>
        <authorList>
            <person name="Cheng K."/>
        </authorList>
    </citation>
    <scope>NUCLEOTIDE SEQUENCE [LARGE SCALE GENOMIC DNA]</scope>
    <source>
        <strain evidence="9">CICC 10671\DSM 43846</strain>
    </source>
</reference>
<dbReference type="GO" id="GO:0000455">
    <property type="term" value="P:enzyme-directed rRNA pseudouridine synthesis"/>
    <property type="evidence" value="ECO:0007669"/>
    <property type="project" value="TreeGrafter"/>
</dbReference>
<dbReference type="CDD" id="cd02869">
    <property type="entry name" value="PseudoU_synth_RluA_like"/>
    <property type="match status" value="1"/>
</dbReference>
<gene>
    <name evidence="8" type="ORF">I8U20_07940</name>
</gene>
<dbReference type="NCBIfam" id="TIGR00005">
    <property type="entry name" value="rluA_subfam"/>
    <property type="match status" value="1"/>
</dbReference>
<dbReference type="AlphaFoldDB" id="A0A8I1DF48"/>
<comment type="caution">
    <text evidence="8">The sequence shown here is derived from an EMBL/GenBank/DDBJ whole genome shotgun (WGS) entry which is preliminary data.</text>
</comment>
<dbReference type="GO" id="GO:0009982">
    <property type="term" value="F:pseudouridine synthase activity"/>
    <property type="evidence" value="ECO:0007669"/>
    <property type="project" value="InterPro"/>
</dbReference>
<name>A0A8I1DF48_THEIN</name>
<dbReference type="CDD" id="cd00165">
    <property type="entry name" value="S4"/>
    <property type="match status" value="1"/>
</dbReference>
<dbReference type="InterPro" id="IPR006145">
    <property type="entry name" value="PsdUridine_synth_RsuA/RluA"/>
</dbReference>
<evidence type="ECO:0000256" key="5">
    <source>
        <dbReference type="PROSITE-ProRule" id="PRU00182"/>
    </source>
</evidence>
<dbReference type="GO" id="GO:0003723">
    <property type="term" value="F:RNA binding"/>
    <property type="evidence" value="ECO:0007669"/>
    <property type="project" value="UniProtKB-KW"/>
</dbReference>
<comment type="function">
    <text evidence="6">Responsible for synthesis of pseudouridine from uracil.</text>
</comment>
<comment type="catalytic activity">
    <reaction evidence="1 6">
        <text>a uridine in RNA = a pseudouridine in RNA</text>
        <dbReference type="Rhea" id="RHEA:48348"/>
        <dbReference type="Rhea" id="RHEA-COMP:12068"/>
        <dbReference type="Rhea" id="RHEA-COMP:12069"/>
        <dbReference type="ChEBI" id="CHEBI:65314"/>
        <dbReference type="ChEBI" id="CHEBI:65315"/>
    </reaction>
</comment>
<dbReference type="EC" id="5.4.99.-" evidence="6"/>
<comment type="similarity">
    <text evidence="2 6">Belongs to the pseudouridine synthase RluA family.</text>
</comment>
<dbReference type="GO" id="GO:0140098">
    <property type="term" value="F:catalytic activity, acting on RNA"/>
    <property type="evidence" value="ECO:0007669"/>
    <property type="project" value="UniProtKB-ARBA"/>
</dbReference>
<dbReference type="InterPro" id="IPR050188">
    <property type="entry name" value="RluA_PseudoU_synthase"/>
</dbReference>
<evidence type="ECO:0000256" key="4">
    <source>
        <dbReference type="PIRSR" id="PIRSR606225-1"/>
    </source>
</evidence>
<keyword evidence="3 6" id="KW-0413">Isomerase</keyword>
<protein>
    <recommendedName>
        <fullName evidence="6">Pseudouridine synthase</fullName>
        <ecNumber evidence="6">5.4.99.-</ecNumber>
    </recommendedName>
</protein>
<keyword evidence="9" id="KW-1185">Reference proteome</keyword>
<dbReference type="PANTHER" id="PTHR21600:SF44">
    <property type="entry name" value="RIBOSOMAL LARGE SUBUNIT PSEUDOURIDINE SYNTHASE D"/>
    <property type="match status" value="1"/>
</dbReference>
<evidence type="ECO:0000313" key="8">
    <source>
        <dbReference type="EMBL" id="MBH8595260.1"/>
    </source>
</evidence>
<proteinExistence type="inferred from homology"/>
<dbReference type="RefSeq" id="WP_181731550.1">
    <property type="nucleotide sequence ID" value="NZ_JACEIR010000002.1"/>
</dbReference>
<evidence type="ECO:0000259" key="7">
    <source>
        <dbReference type="Pfam" id="PF00849"/>
    </source>
</evidence>
<evidence type="ECO:0000256" key="6">
    <source>
        <dbReference type="RuleBase" id="RU362028"/>
    </source>
</evidence>
<dbReference type="SUPFAM" id="SSF55120">
    <property type="entry name" value="Pseudouridine synthase"/>
    <property type="match status" value="1"/>
</dbReference>
<dbReference type="EMBL" id="JAECVW010000003">
    <property type="protein sequence ID" value="MBH8595260.1"/>
    <property type="molecule type" value="Genomic_DNA"/>
</dbReference>
<sequence>MKNQIQFTHVVSGEEDGKMLKQILRNKYRFSKRMMTRLKRNRLVTVNGKERYFTSRVTEGDRIEIRYMEEESETVLPQPVPFDIVEEDEDLIVIDKPPGLVVHPTRGYKEGTLANGLIYHWEQRGERRKFRPVTRLDRDTSGLMVVAKHAYTHAFLAAQMEKKHYERSYHAVVHGQVETDSGTIDKPIQMLPEEKGGRVVSEEGVRAVTHFQVVKRFREATLLRLWLETGRTHQIRIHLASIGHPIIGDPLYGTGDDQHLIGRQALHASYLRLLHPRWHEWKEWESPLPEDIRQLLETLKAGAC</sequence>
<dbReference type="InterPro" id="IPR006225">
    <property type="entry name" value="PsdUridine_synth_RluC/D"/>
</dbReference>
<dbReference type="PROSITE" id="PS01129">
    <property type="entry name" value="PSI_RLU"/>
    <property type="match status" value="1"/>
</dbReference>
<evidence type="ECO:0000256" key="1">
    <source>
        <dbReference type="ARBA" id="ARBA00000073"/>
    </source>
</evidence>
<dbReference type="InterPro" id="IPR006224">
    <property type="entry name" value="PsdUridine_synth_RluA-like_CS"/>
</dbReference>
<dbReference type="Gene3D" id="3.30.2350.10">
    <property type="entry name" value="Pseudouridine synthase"/>
    <property type="match status" value="1"/>
</dbReference>
<dbReference type="Pfam" id="PF00849">
    <property type="entry name" value="PseudoU_synth_2"/>
    <property type="match status" value="1"/>
</dbReference>
<dbReference type="Proteomes" id="UP000633619">
    <property type="component" value="Unassembled WGS sequence"/>
</dbReference>